<name>A0A9J5XR56_SOLCO</name>
<sequence>MPYKWVLKRRIKAFLGGFEQGGEGFWFMGQEHMRSLTYEFCKRFWFGSGQFEISKEGGSITL</sequence>
<protein>
    <submittedName>
        <fullName evidence="1">Uncharacterized protein</fullName>
    </submittedName>
</protein>
<dbReference type="Proteomes" id="UP000824120">
    <property type="component" value="Chromosome 8"/>
</dbReference>
<proteinExistence type="predicted"/>
<gene>
    <name evidence="1" type="ORF">H5410_041203</name>
</gene>
<keyword evidence="2" id="KW-1185">Reference proteome</keyword>
<organism evidence="1 2">
    <name type="scientific">Solanum commersonii</name>
    <name type="common">Commerson's wild potato</name>
    <name type="synonym">Commerson's nightshade</name>
    <dbReference type="NCBI Taxonomy" id="4109"/>
    <lineage>
        <taxon>Eukaryota</taxon>
        <taxon>Viridiplantae</taxon>
        <taxon>Streptophyta</taxon>
        <taxon>Embryophyta</taxon>
        <taxon>Tracheophyta</taxon>
        <taxon>Spermatophyta</taxon>
        <taxon>Magnoliopsida</taxon>
        <taxon>eudicotyledons</taxon>
        <taxon>Gunneridae</taxon>
        <taxon>Pentapetalae</taxon>
        <taxon>asterids</taxon>
        <taxon>lamiids</taxon>
        <taxon>Solanales</taxon>
        <taxon>Solanaceae</taxon>
        <taxon>Solanoideae</taxon>
        <taxon>Solaneae</taxon>
        <taxon>Solanum</taxon>
    </lineage>
</organism>
<accession>A0A9J5XR56</accession>
<reference evidence="1 2" key="1">
    <citation type="submission" date="2020-09" db="EMBL/GenBank/DDBJ databases">
        <title>De no assembly of potato wild relative species, Solanum commersonii.</title>
        <authorList>
            <person name="Cho K."/>
        </authorList>
    </citation>
    <scope>NUCLEOTIDE SEQUENCE [LARGE SCALE GENOMIC DNA]</scope>
    <source>
        <strain evidence="1">LZ3.2</strain>
        <tissue evidence="1">Leaf</tissue>
    </source>
</reference>
<dbReference type="EMBL" id="JACXVP010000008">
    <property type="protein sequence ID" value="KAG5590689.1"/>
    <property type="molecule type" value="Genomic_DNA"/>
</dbReference>
<evidence type="ECO:0000313" key="1">
    <source>
        <dbReference type="EMBL" id="KAG5590689.1"/>
    </source>
</evidence>
<evidence type="ECO:0000313" key="2">
    <source>
        <dbReference type="Proteomes" id="UP000824120"/>
    </source>
</evidence>
<dbReference type="AlphaFoldDB" id="A0A9J5XR56"/>
<comment type="caution">
    <text evidence="1">The sequence shown here is derived from an EMBL/GenBank/DDBJ whole genome shotgun (WGS) entry which is preliminary data.</text>
</comment>